<feature type="domain" description="Probable sensor" evidence="1">
    <location>
        <begin position="2"/>
        <end position="83"/>
    </location>
</feature>
<dbReference type="AlphaFoldDB" id="A0A5D3K5T9"/>
<protein>
    <recommendedName>
        <fullName evidence="1">Probable sensor domain-containing protein</fullName>
    </recommendedName>
</protein>
<sequence length="433" mass="47796">MATLRREEGRFVKGSITFANPKKPHADPPPRRRADYPVFTKFEKPVDLTVQSLVKLACAIDQWSGSIAVYPSRRSKIVAWGVVDQLVQENKRINREVSGGFSNPGLLTVVMDGVGDISAYHGSLFLGGLKAQSLVTRESDALGSMLVAEYVAYAFEPFAKAIHRVVGGKSDEMEILDFLVRACEASIARLCIGLKQRGTGGAFLLTPTPMDALLAVKHAFEYPRLMNATILRVLDEESLRKVWSVQNEFIERDQSVPGDLVRLHSRAETDADDREDEVTGAVKLVASLAALDGLVLLSPTLAVRGFGVKIGAAPNVSTVYDGEGFSRRGTKARKIDLSKFGTRHGSMLRYCAQDRKALGVVVSQDGYVRLMMTVGNSLLFWDNLKLLGHDEFSRKAAIERKKRRESRRTGAKPLWLGYTEMPKTVERLLKEGS</sequence>
<evidence type="ECO:0000313" key="2">
    <source>
        <dbReference type="EMBL" id="TYL88052.1"/>
    </source>
</evidence>
<reference evidence="2 3" key="1">
    <citation type="submission" date="2019-08" db="EMBL/GenBank/DDBJ databases">
        <title>Bradyrhizobium hipponensis sp. nov., a rhizobium isolated from a Lupinus angustifolius root nodule in Tunisia.</title>
        <authorList>
            <person name="Off K."/>
            <person name="Rejili M."/>
            <person name="Mars M."/>
            <person name="Brachmann A."/>
            <person name="Marin M."/>
        </authorList>
    </citation>
    <scope>NUCLEOTIDE SEQUENCE [LARGE SCALE GENOMIC DNA]</scope>
    <source>
        <strain evidence="2 3">CTAW71</strain>
    </source>
</reference>
<keyword evidence="3" id="KW-1185">Reference proteome</keyword>
<organism evidence="2 3">
    <name type="scientific">Bradyrhizobium rifense</name>
    <dbReference type="NCBI Taxonomy" id="515499"/>
    <lineage>
        <taxon>Bacteria</taxon>
        <taxon>Pseudomonadati</taxon>
        <taxon>Pseudomonadota</taxon>
        <taxon>Alphaproteobacteria</taxon>
        <taxon>Hyphomicrobiales</taxon>
        <taxon>Nitrobacteraceae</taxon>
        <taxon>Bradyrhizobium</taxon>
    </lineage>
</organism>
<accession>A0A5D3K5T9</accession>
<comment type="caution">
    <text evidence="2">The sequence shown here is derived from an EMBL/GenBank/DDBJ whole genome shotgun (WGS) entry which is preliminary data.</text>
</comment>
<dbReference type="Proteomes" id="UP000324758">
    <property type="component" value="Unassembled WGS sequence"/>
</dbReference>
<dbReference type="OrthoDB" id="733084at2"/>
<evidence type="ECO:0000259" key="1">
    <source>
        <dbReference type="Pfam" id="PF21751"/>
    </source>
</evidence>
<dbReference type="InterPro" id="IPR048551">
    <property type="entry name" value="DACNV"/>
</dbReference>
<evidence type="ECO:0000313" key="3">
    <source>
        <dbReference type="Proteomes" id="UP000324758"/>
    </source>
</evidence>
<gene>
    <name evidence="2" type="ORF">FXB40_39195</name>
</gene>
<dbReference type="Pfam" id="PF21751">
    <property type="entry name" value="DACNV"/>
    <property type="match status" value="1"/>
</dbReference>
<name>A0A5D3K5T9_9BRAD</name>
<dbReference type="EMBL" id="VSSS01000068">
    <property type="protein sequence ID" value="TYL88052.1"/>
    <property type="molecule type" value="Genomic_DNA"/>
</dbReference>
<proteinExistence type="predicted"/>